<dbReference type="Pfam" id="PF11716">
    <property type="entry name" value="MDMPI_N"/>
    <property type="match status" value="1"/>
</dbReference>
<feature type="domain" description="Mycothiol-dependent maleylpyruvate isomerase metal-binding" evidence="1">
    <location>
        <begin position="14"/>
        <end position="128"/>
    </location>
</feature>
<gene>
    <name evidence="2" type="ORF">BEK98_17190</name>
</gene>
<proteinExistence type="predicted"/>
<protein>
    <submittedName>
        <fullName evidence="2">TIGR03086 family protein</fullName>
    </submittedName>
</protein>
<sequence>MNTQHSTLQPAIQECADAVAAIASGIRDEQLQDRTPCEKFTVAELVDHLGSTLQSAARAARKEAQPGAGAAPAVSPRTLADSAGFAAVAWSDPAAYEGTTEFGPGELPAAFAASITLQELALHGWDLARATGQPFGVSDETGRTAFGVVEQIAEQVRGNGGYGPVVPVPGDAPAFQRALGASGRNPGWND</sequence>
<reference evidence="2 3" key="1">
    <citation type="submission" date="2016-07" db="EMBL/GenBank/DDBJ databases">
        <title>Draft genome of Streptomyces diastatochromogenes.</title>
        <authorList>
            <person name="Podduturi R."/>
            <person name="Lukassen M.B."/>
            <person name="Clausen N."/>
            <person name="Nielsen J.L."/>
            <person name="Jorgensen N.O."/>
        </authorList>
    </citation>
    <scope>NUCLEOTIDE SEQUENCE [LARGE SCALE GENOMIC DNA]</scope>
    <source>
        <strain evidence="2 3">DSM 40608</strain>
    </source>
</reference>
<dbReference type="Proteomes" id="UP000215483">
    <property type="component" value="Unassembled WGS sequence"/>
</dbReference>
<comment type="caution">
    <text evidence="2">The sequence shown here is derived from an EMBL/GenBank/DDBJ whole genome shotgun (WGS) entry which is preliminary data.</text>
</comment>
<dbReference type="RefSeq" id="WP_094217495.1">
    <property type="nucleotide sequence ID" value="NZ_MCGQ01000014.1"/>
</dbReference>
<dbReference type="NCBIfam" id="TIGR03086">
    <property type="entry name" value="TIGR03086 family metal-binding protein"/>
    <property type="match status" value="1"/>
</dbReference>
<dbReference type="EMBL" id="MCGQ01000014">
    <property type="protein sequence ID" value="OXY94860.1"/>
    <property type="molecule type" value="Genomic_DNA"/>
</dbReference>
<accession>A0A233SGT2</accession>
<dbReference type="OrthoDB" id="5185819at2"/>
<dbReference type="GO" id="GO:0046872">
    <property type="term" value="F:metal ion binding"/>
    <property type="evidence" value="ECO:0007669"/>
    <property type="project" value="InterPro"/>
</dbReference>
<dbReference type="InterPro" id="IPR017520">
    <property type="entry name" value="CHP03086"/>
</dbReference>
<dbReference type="InterPro" id="IPR017517">
    <property type="entry name" value="Maleyloyr_isom"/>
</dbReference>
<name>A0A233SGT2_STRDA</name>
<dbReference type="Gene3D" id="1.20.120.450">
    <property type="entry name" value="dinb family like domain"/>
    <property type="match status" value="1"/>
</dbReference>
<dbReference type="InterPro" id="IPR034660">
    <property type="entry name" value="DinB/YfiT-like"/>
</dbReference>
<organism evidence="2 3">
    <name type="scientific">Streptomyces diastatochromogenes</name>
    <dbReference type="NCBI Taxonomy" id="42236"/>
    <lineage>
        <taxon>Bacteria</taxon>
        <taxon>Bacillati</taxon>
        <taxon>Actinomycetota</taxon>
        <taxon>Actinomycetes</taxon>
        <taxon>Kitasatosporales</taxon>
        <taxon>Streptomycetaceae</taxon>
        <taxon>Streptomyces</taxon>
    </lineage>
</organism>
<dbReference type="InterPro" id="IPR024344">
    <property type="entry name" value="MDMPI_metal-binding"/>
</dbReference>
<dbReference type="AlphaFoldDB" id="A0A233SGT2"/>
<keyword evidence="3" id="KW-1185">Reference proteome</keyword>
<evidence type="ECO:0000313" key="3">
    <source>
        <dbReference type="Proteomes" id="UP000215483"/>
    </source>
</evidence>
<dbReference type="SUPFAM" id="SSF109854">
    <property type="entry name" value="DinB/YfiT-like putative metalloenzymes"/>
    <property type="match status" value="1"/>
</dbReference>
<evidence type="ECO:0000313" key="2">
    <source>
        <dbReference type="EMBL" id="OXY94860.1"/>
    </source>
</evidence>
<evidence type="ECO:0000259" key="1">
    <source>
        <dbReference type="Pfam" id="PF11716"/>
    </source>
</evidence>
<dbReference type="NCBIfam" id="TIGR03083">
    <property type="entry name" value="maleylpyruvate isomerase family mycothiol-dependent enzyme"/>
    <property type="match status" value="1"/>
</dbReference>